<keyword evidence="3" id="KW-0238">DNA-binding</keyword>
<evidence type="ECO:0000313" key="6">
    <source>
        <dbReference type="EMBL" id="PWD81090.1"/>
    </source>
</evidence>
<dbReference type="InterPro" id="IPR000847">
    <property type="entry name" value="LysR_HTH_N"/>
</dbReference>
<dbReference type="InterPro" id="IPR036390">
    <property type="entry name" value="WH_DNA-bd_sf"/>
</dbReference>
<evidence type="ECO:0000313" key="7">
    <source>
        <dbReference type="Proteomes" id="UP000245020"/>
    </source>
</evidence>
<dbReference type="EMBL" id="QEWQ01000003">
    <property type="protein sequence ID" value="PWD81090.1"/>
    <property type="molecule type" value="Genomic_DNA"/>
</dbReference>
<dbReference type="InterPro" id="IPR058163">
    <property type="entry name" value="LysR-type_TF_proteobact-type"/>
</dbReference>
<sequence>MPAHTFKKIDLEDIQVFCLTAECQSFTEASILIGTTPSAISKAIARLEKKLSLKLFERSTRAMRLTEEGASYYAVCKEALADIQDIENQLAVDGKPRGTLRISAPDSYGMTVLIPQIAPFIEAHRQALKVEIALGNHFVNFTRESVDIAVRIGELEEARVVAKYLHTAQFKLVASPDYIAQFGTPQTIADLQQHQCIGIHFPDRGSVIPWEFGEKSERFPLQFAITHSHSMGALAHAVAGLGIVRLLDYSVQADIEKGNVIEILPGTAPPAMKVHLVYPSSRYIPAKTRLFIDYFMDSILPNVAKQNRDIDYFI</sequence>
<dbReference type="FunFam" id="1.10.10.10:FF:000001">
    <property type="entry name" value="LysR family transcriptional regulator"/>
    <property type="match status" value="1"/>
</dbReference>
<protein>
    <submittedName>
        <fullName evidence="6">LysR family transcriptional regulator</fullName>
    </submittedName>
</protein>
<dbReference type="Proteomes" id="UP000245020">
    <property type="component" value="Unassembled WGS sequence"/>
</dbReference>
<dbReference type="OrthoDB" id="9110639at2"/>
<proteinExistence type="inferred from homology"/>
<reference evidence="7" key="1">
    <citation type="submission" date="2018-05" db="EMBL/GenBank/DDBJ databases">
        <title>Ignatzschineria dubaiensis sp. nov., isolated from necrotic foot tissues of dromedaries (Camelus dromedarius) and associated maggots in Dubai, United Arab Emirates.</title>
        <authorList>
            <person name="Tsang C.C."/>
            <person name="Tang J.Y.M."/>
            <person name="Fong J.Y.H."/>
            <person name="Kinne J."/>
            <person name="Lee H.H."/>
            <person name="Joseph M."/>
            <person name="Jose S."/>
            <person name="Schuster R.K."/>
            <person name="Tang Y."/>
            <person name="Sivakumar S."/>
            <person name="Chen J.H.K."/>
            <person name="Teng J.L.L."/>
            <person name="Lau S.K.P."/>
            <person name="Wernery U."/>
            <person name="Woo P.C.Y."/>
        </authorList>
    </citation>
    <scope>NUCLEOTIDE SEQUENCE [LARGE SCALE GENOMIC DNA]</scope>
    <source>
        <strain evidence="7">KCTC 22644</strain>
    </source>
</reference>
<dbReference type="SUPFAM" id="SSF53850">
    <property type="entry name" value="Periplasmic binding protein-like II"/>
    <property type="match status" value="1"/>
</dbReference>
<comment type="similarity">
    <text evidence="1">Belongs to the LysR transcriptional regulatory family.</text>
</comment>
<dbReference type="CDD" id="cd08422">
    <property type="entry name" value="PBP2_CrgA_like"/>
    <property type="match status" value="1"/>
</dbReference>
<dbReference type="RefSeq" id="WP_109188995.1">
    <property type="nucleotide sequence ID" value="NZ_BMYA01000003.1"/>
</dbReference>
<dbReference type="GO" id="GO:0043565">
    <property type="term" value="F:sequence-specific DNA binding"/>
    <property type="evidence" value="ECO:0007669"/>
    <property type="project" value="TreeGrafter"/>
</dbReference>
<dbReference type="Pfam" id="PF03466">
    <property type="entry name" value="LysR_substrate"/>
    <property type="match status" value="1"/>
</dbReference>
<dbReference type="GO" id="GO:0006351">
    <property type="term" value="P:DNA-templated transcription"/>
    <property type="evidence" value="ECO:0007669"/>
    <property type="project" value="TreeGrafter"/>
</dbReference>
<dbReference type="InterPro" id="IPR036388">
    <property type="entry name" value="WH-like_DNA-bd_sf"/>
</dbReference>
<evidence type="ECO:0000259" key="5">
    <source>
        <dbReference type="PROSITE" id="PS50931"/>
    </source>
</evidence>
<dbReference type="PANTHER" id="PTHR30537">
    <property type="entry name" value="HTH-TYPE TRANSCRIPTIONAL REGULATOR"/>
    <property type="match status" value="1"/>
</dbReference>
<keyword evidence="4" id="KW-0804">Transcription</keyword>
<dbReference type="PANTHER" id="PTHR30537:SF58">
    <property type="entry name" value="HTH-TYPE TRANSCRIPTIONAL REGULATOR PERR"/>
    <property type="match status" value="1"/>
</dbReference>
<dbReference type="Gene3D" id="3.40.190.290">
    <property type="match status" value="1"/>
</dbReference>
<evidence type="ECO:0000256" key="2">
    <source>
        <dbReference type="ARBA" id="ARBA00023015"/>
    </source>
</evidence>
<evidence type="ECO:0000256" key="1">
    <source>
        <dbReference type="ARBA" id="ARBA00009437"/>
    </source>
</evidence>
<comment type="caution">
    <text evidence="6">The sequence shown here is derived from an EMBL/GenBank/DDBJ whole genome shotgun (WGS) entry which is preliminary data.</text>
</comment>
<dbReference type="Gene3D" id="1.10.10.10">
    <property type="entry name" value="Winged helix-like DNA-binding domain superfamily/Winged helix DNA-binding domain"/>
    <property type="match status" value="1"/>
</dbReference>
<accession>A0A2U2AEM4</accession>
<dbReference type="Pfam" id="PF00126">
    <property type="entry name" value="HTH_1"/>
    <property type="match status" value="1"/>
</dbReference>
<feature type="domain" description="HTH lysR-type" evidence="5">
    <location>
        <begin position="9"/>
        <end position="66"/>
    </location>
</feature>
<organism evidence="6 7">
    <name type="scientific">Ignatzschineria ureiclastica</name>
    <dbReference type="NCBI Taxonomy" id="472582"/>
    <lineage>
        <taxon>Bacteria</taxon>
        <taxon>Pseudomonadati</taxon>
        <taxon>Pseudomonadota</taxon>
        <taxon>Gammaproteobacteria</taxon>
        <taxon>Cardiobacteriales</taxon>
        <taxon>Ignatzschineriaceae</taxon>
        <taxon>Ignatzschineria</taxon>
    </lineage>
</organism>
<dbReference type="GO" id="GO:0003700">
    <property type="term" value="F:DNA-binding transcription factor activity"/>
    <property type="evidence" value="ECO:0007669"/>
    <property type="project" value="InterPro"/>
</dbReference>
<keyword evidence="7" id="KW-1185">Reference proteome</keyword>
<evidence type="ECO:0000256" key="4">
    <source>
        <dbReference type="ARBA" id="ARBA00023163"/>
    </source>
</evidence>
<evidence type="ECO:0000256" key="3">
    <source>
        <dbReference type="ARBA" id="ARBA00023125"/>
    </source>
</evidence>
<keyword evidence="2" id="KW-0805">Transcription regulation</keyword>
<dbReference type="InterPro" id="IPR005119">
    <property type="entry name" value="LysR_subst-bd"/>
</dbReference>
<name>A0A2U2AEM4_9GAMM</name>
<dbReference type="AlphaFoldDB" id="A0A2U2AEM4"/>
<dbReference type="SUPFAM" id="SSF46785">
    <property type="entry name" value="Winged helix' DNA-binding domain"/>
    <property type="match status" value="1"/>
</dbReference>
<dbReference type="PROSITE" id="PS50931">
    <property type="entry name" value="HTH_LYSR"/>
    <property type="match status" value="1"/>
</dbReference>
<gene>
    <name evidence="6" type="ORF">DC083_04095</name>
</gene>